<proteinExistence type="predicted"/>
<dbReference type="EMBL" id="CABVHW010000002">
    <property type="protein sequence ID" value="VVN81498.1"/>
    <property type="molecule type" value="Genomic_DNA"/>
</dbReference>
<dbReference type="Proteomes" id="UP000381093">
    <property type="component" value="Unassembled WGS sequence"/>
</dbReference>
<accession>A0A5E7AQ61</accession>
<gene>
    <name evidence="1" type="ORF">PS710_01156</name>
</gene>
<evidence type="ECO:0000313" key="1">
    <source>
        <dbReference type="EMBL" id="VVN81498.1"/>
    </source>
</evidence>
<name>A0A5E7AQ61_PSEFL</name>
<reference evidence="1 2" key="1">
    <citation type="submission" date="2019-09" db="EMBL/GenBank/DDBJ databases">
        <authorList>
            <person name="Chandra G."/>
            <person name="Truman W A."/>
        </authorList>
    </citation>
    <scope>NUCLEOTIDE SEQUENCE [LARGE SCALE GENOMIC DNA]</scope>
    <source>
        <strain evidence="1">PS710</strain>
    </source>
</reference>
<dbReference type="RefSeq" id="WP_191627487.1">
    <property type="nucleotide sequence ID" value="NZ_CABVHW010000002.1"/>
</dbReference>
<organism evidence="1 2">
    <name type="scientific">Pseudomonas fluorescens</name>
    <dbReference type="NCBI Taxonomy" id="294"/>
    <lineage>
        <taxon>Bacteria</taxon>
        <taxon>Pseudomonadati</taxon>
        <taxon>Pseudomonadota</taxon>
        <taxon>Gammaproteobacteria</taxon>
        <taxon>Pseudomonadales</taxon>
        <taxon>Pseudomonadaceae</taxon>
        <taxon>Pseudomonas</taxon>
    </lineage>
</organism>
<dbReference type="AlphaFoldDB" id="A0A5E7AQ61"/>
<sequence length="77" mass="8638">MRSKHFKSLINDAVSQIPPDKPGVIHVFYETRDDIAIEETRRAKNIDNIATYDASIGGGRAHARCELLPYGEWLLVG</sequence>
<evidence type="ECO:0000313" key="2">
    <source>
        <dbReference type="Proteomes" id="UP000381093"/>
    </source>
</evidence>
<protein>
    <submittedName>
        <fullName evidence="1">Uncharacterized protein</fullName>
    </submittedName>
</protein>